<keyword evidence="7" id="KW-1133">Transmembrane helix</keyword>
<evidence type="ECO:0000259" key="8">
    <source>
        <dbReference type="Pfam" id="PF16822"/>
    </source>
</evidence>
<keyword evidence="3" id="KW-0808">Transferase</keyword>
<keyword evidence="4" id="KW-0732">Signal</keyword>
<evidence type="ECO:0000256" key="3">
    <source>
        <dbReference type="ARBA" id="ARBA00022679"/>
    </source>
</evidence>
<sequence length="383" mass="42652">MWPNCFHRVIPLSSTSSFEVLTMLPSPPSAKVRSKTLFGVCLLLVLVSGLCTAFWTSTARQWPAASFWQDGRGFRTLEQHFERHLLLHDPAVQSWNALRFAFFKEAHPAVLVGNRGWLFLAEEFRVDPQAAQQTQQHLREIKQVQNQLQTVGASLVVVLIPAKAATYPDQLARFVLPEAVQTRYAASRQALGERGLAVVNLPPVFQAARSAREVFWHTDLHWTPYGAAQAAEATAQVVQQAFPDVTLPKTRFKTVFAKPHVFNGDLLRYLDFGPWQVQLWPPSEQLTEATTVAVDTSLLGESSVPVALIGTSFSADPVWNFAGFLREALSAQVLNAAQDGLSPFEAMTRYLNSSEFSAQPPQLVVWEIPERYLSTPSSVRGVR</sequence>
<dbReference type="Proteomes" id="UP001589733">
    <property type="component" value="Unassembled WGS sequence"/>
</dbReference>
<organism evidence="9 10">
    <name type="scientific">Deinococcus oregonensis</name>
    <dbReference type="NCBI Taxonomy" id="1805970"/>
    <lineage>
        <taxon>Bacteria</taxon>
        <taxon>Thermotogati</taxon>
        <taxon>Deinococcota</taxon>
        <taxon>Deinococci</taxon>
        <taxon>Deinococcales</taxon>
        <taxon>Deinococcaceae</taxon>
        <taxon>Deinococcus</taxon>
    </lineage>
</organism>
<keyword evidence="10" id="KW-1185">Reference proteome</keyword>
<comment type="pathway">
    <text evidence="2">Glycan biosynthesis; alginate biosynthesis.</text>
</comment>
<evidence type="ECO:0000256" key="5">
    <source>
        <dbReference type="ARBA" id="ARBA00022764"/>
    </source>
</evidence>
<comment type="subcellular location">
    <subcellularLocation>
        <location evidence="1">Periplasm</location>
    </subcellularLocation>
</comment>
<feature type="transmembrane region" description="Helical" evidence="7">
    <location>
        <begin position="36"/>
        <end position="55"/>
    </location>
</feature>
<evidence type="ECO:0000256" key="2">
    <source>
        <dbReference type="ARBA" id="ARBA00005182"/>
    </source>
</evidence>
<keyword evidence="5" id="KW-0574">Periplasm</keyword>
<dbReference type="InterPro" id="IPR031811">
    <property type="entry name" value="ALGX/ALGJ_SGNH-like"/>
</dbReference>
<gene>
    <name evidence="9" type="ORF">ACFFLM_12090</name>
</gene>
<evidence type="ECO:0000256" key="6">
    <source>
        <dbReference type="ARBA" id="ARBA00022841"/>
    </source>
</evidence>
<feature type="domain" description="AlgX/AlgJ SGNH hydrolase-like" evidence="8">
    <location>
        <begin position="110"/>
        <end position="370"/>
    </location>
</feature>
<keyword evidence="7" id="KW-0472">Membrane</keyword>
<dbReference type="Pfam" id="PF16822">
    <property type="entry name" value="ALGX"/>
    <property type="match status" value="1"/>
</dbReference>
<name>A0ABV6AYX5_9DEIO</name>
<evidence type="ECO:0000256" key="4">
    <source>
        <dbReference type="ARBA" id="ARBA00022729"/>
    </source>
</evidence>
<proteinExistence type="predicted"/>
<reference evidence="9 10" key="1">
    <citation type="submission" date="2024-09" db="EMBL/GenBank/DDBJ databases">
        <authorList>
            <person name="Sun Q."/>
            <person name="Mori K."/>
        </authorList>
    </citation>
    <scope>NUCLEOTIDE SEQUENCE [LARGE SCALE GENOMIC DNA]</scope>
    <source>
        <strain evidence="9 10">JCM 13503</strain>
    </source>
</reference>
<keyword evidence="7" id="KW-0812">Transmembrane</keyword>
<dbReference type="EMBL" id="JBHLYR010000037">
    <property type="protein sequence ID" value="MFB9992709.1"/>
    <property type="molecule type" value="Genomic_DNA"/>
</dbReference>
<accession>A0ABV6AYX5</accession>
<protein>
    <recommendedName>
        <fullName evidence="8">AlgX/AlgJ SGNH hydrolase-like domain-containing protein</fullName>
    </recommendedName>
</protein>
<evidence type="ECO:0000313" key="9">
    <source>
        <dbReference type="EMBL" id="MFB9992709.1"/>
    </source>
</evidence>
<evidence type="ECO:0000256" key="1">
    <source>
        <dbReference type="ARBA" id="ARBA00004418"/>
    </source>
</evidence>
<dbReference type="SUPFAM" id="SSF52266">
    <property type="entry name" value="SGNH hydrolase"/>
    <property type="match status" value="1"/>
</dbReference>
<comment type="caution">
    <text evidence="9">The sequence shown here is derived from an EMBL/GenBank/DDBJ whole genome shotgun (WGS) entry which is preliminary data.</text>
</comment>
<evidence type="ECO:0000256" key="7">
    <source>
        <dbReference type="SAM" id="Phobius"/>
    </source>
</evidence>
<keyword evidence="6" id="KW-0016">Alginate biosynthesis</keyword>
<evidence type="ECO:0000313" key="10">
    <source>
        <dbReference type="Proteomes" id="UP001589733"/>
    </source>
</evidence>